<dbReference type="AlphaFoldDB" id="A0A2P2QNI0"/>
<sequence>MTFWTLCTMAWTITCYCFQNGK</sequence>
<organism evidence="1">
    <name type="scientific">Rhizophora mucronata</name>
    <name type="common">Asiatic mangrove</name>
    <dbReference type="NCBI Taxonomy" id="61149"/>
    <lineage>
        <taxon>Eukaryota</taxon>
        <taxon>Viridiplantae</taxon>
        <taxon>Streptophyta</taxon>
        <taxon>Embryophyta</taxon>
        <taxon>Tracheophyta</taxon>
        <taxon>Spermatophyta</taxon>
        <taxon>Magnoliopsida</taxon>
        <taxon>eudicotyledons</taxon>
        <taxon>Gunneridae</taxon>
        <taxon>Pentapetalae</taxon>
        <taxon>rosids</taxon>
        <taxon>fabids</taxon>
        <taxon>Malpighiales</taxon>
        <taxon>Rhizophoraceae</taxon>
        <taxon>Rhizophora</taxon>
    </lineage>
</organism>
<protein>
    <submittedName>
        <fullName evidence="1">Uncharacterized protein</fullName>
    </submittedName>
</protein>
<accession>A0A2P2QNI0</accession>
<name>A0A2P2QNI0_RHIMU</name>
<reference evidence="1" key="1">
    <citation type="submission" date="2018-02" db="EMBL/GenBank/DDBJ databases">
        <title>Rhizophora mucronata_Transcriptome.</title>
        <authorList>
            <person name="Meera S.P."/>
            <person name="Sreeshan A."/>
            <person name="Augustine A."/>
        </authorList>
    </citation>
    <scope>NUCLEOTIDE SEQUENCE</scope>
    <source>
        <tissue evidence="1">Leaf</tissue>
    </source>
</reference>
<dbReference type="EMBL" id="GGEC01087957">
    <property type="protein sequence ID" value="MBX68441.1"/>
    <property type="molecule type" value="Transcribed_RNA"/>
</dbReference>
<evidence type="ECO:0000313" key="1">
    <source>
        <dbReference type="EMBL" id="MBX68441.1"/>
    </source>
</evidence>
<proteinExistence type="predicted"/>